<evidence type="ECO:0000256" key="1">
    <source>
        <dbReference type="SAM" id="Coils"/>
    </source>
</evidence>
<evidence type="ECO:0000313" key="3">
    <source>
        <dbReference type="Proteomes" id="UP000694546"/>
    </source>
</evidence>
<dbReference type="Proteomes" id="UP000694546">
    <property type="component" value="Chromosome 12"/>
</dbReference>
<accession>A0A8C5FUI7</accession>
<proteinExistence type="predicted"/>
<reference evidence="2" key="1">
    <citation type="submission" date="2025-08" db="UniProtKB">
        <authorList>
            <consortium name="Ensembl"/>
        </authorList>
    </citation>
    <scope>IDENTIFICATION</scope>
</reference>
<dbReference type="KEGG" id="gmh:115555412"/>
<keyword evidence="1" id="KW-0175">Coiled coil</keyword>
<gene>
    <name evidence="2" type="primary">vmac</name>
</gene>
<evidence type="ECO:0008006" key="4">
    <source>
        <dbReference type="Google" id="ProtNLM"/>
    </source>
</evidence>
<dbReference type="GeneID" id="115555412"/>
<dbReference type="AlphaFoldDB" id="A0A8C5FUI7"/>
<dbReference type="RefSeq" id="XP_030228120.1">
    <property type="nucleotide sequence ID" value="XM_030372260.1"/>
</dbReference>
<sequence>MYSPSSVQIREANAHLAALHQRVVELEARLQTAENTVREQAESLIRKDEQMSAATREVTETKEREITFLYKKLCKSEETIQHYQQSLKDRELLVVQLQHRCHLLDSICENRPTMDSMLALMAEAERMEPVAWAAGLNSSLDAGIGATKETGGEAVAQTVEEEGTGGDERREFPICLVSRCISMQAEGTIDYNKIISNHHKDFSLSDDDVDNKEMDDMEFGTTV</sequence>
<name>A0A8C5FUI7_GADMO</name>
<dbReference type="OrthoDB" id="6413631at2759"/>
<reference evidence="2" key="2">
    <citation type="submission" date="2025-09" db="UniProtKB">
        <authorList>
            <consortium name="Ensembl"/>
        </authorList>
    </citation>
    <scope>IDENTIFICATION</scope>
</reference>
<evidence type="ECO:0000313" key="2">
    <source>
        <dbReference type="Ensembl" id="ENSGMOP00000062481.1"/>
    </source>
</evidence>
<dbReference type="CTD" id="400673"/>
<dbReference type="Ensembl" id="ENSGMOT00000061727.1">
    <property type="protein sequence ID" value="ENSGMOP00000062481.1"/>
    <property type="gene ID" value="ENSGMOG00000028785.1"/>
</dbReference>
<dbReference type="OMA" id="TPSYYLV"/>
<feature type="coiled-coil region" evidence="1">
    <location>
        <begin position="9"/>
        <end position="43"/>
    </location>
</feature>
<protein>
    <recommendedName>
        <fullName evidence="4">Vimentin-type intermediate filament-associated coiled-coil protein</fullName>
    </recommendedName>
</protein>
<organism evidence="2 3">
    <name type="scientific">Gadus morhua</name>
    <name type="common">Atlantic cod</name>
    <dbReference type="NCBI Taxonomy" id="8049"/>
    <lineage>
        <taxon>Eukaryota</taxon>
        <taxon>Metazoa</taxon>
        <taxon>Chordata</taxon>
        <taxon>Craniata</taxon>
        <taxon>Vertebrata</taxon>
        <taxon>Euteleostomi</taxon>
        <taxon>Actinopterygii</taxon>
        <taxon>Neopterygii</taxon>
        <taxon>Teleostei</taxon>
        <taxon>Neoteleostei</taxon>
        <taxon>Acanthomorphata</taxon>
        <taxon>Zeiogadaria</taxon>
        <taxon>Gadariae</taxon>
        <taxon>Gadiformes</taxon>
        <taxon>Gadoidei</taxon>
        <taxon>Gadidae</taxon>
        <taxon>Gadus</taxon>
    </lineage>
</organism>
<keyword evidence="3" id="KW-1185">Reference proteome</keyword>
<dbReference type="GeneTree" id="ENSGT00390000007212"/>